<dbReference type="Gene3D" id="1.10.1420.10">
    <property type="match status" value="2"/>
</dbReference>
<evidence type="ECO:0000256" key="1">
    <source>
        <dbReference type="ARBA" id="ARBA00006271"/>
    </source>
</evidence>
<reference evidence="13 15" key="2">
    <citation type="submission" date="2018-06" db="EMBL/GenBank/DDBJ databases">
        <authorList>
            <consortium name="Pathogen Informatics"/>
            <person name="Doyle S."/>
        </authorList>
    </citation>
    <scope>NUCLEOTIDE SEQUENCE [LARGE SCALE GENOMIC DNA]</scope>
    <source>
        <strain evidence="13 15">NCTC12376</strain>
    </source>
</reference>
<dbReference type="InterPro" id="IPR007696">
    <property type="entry name" value="DNA_mismatch_repair_MutS_core"/>
</dbReference>
<sequence length="847" mass="94943">MTTSHTPMMQQYLRIKSDYPDMLLFYRMGDFYELFFDDAKRAAQLLDLTLTHRGQSADKPIPMAGLPYHAVENYLARLLKKGESVAICEQIGDPATSKGPVERQVTRIITPGTVTDEALLDAKKDNLLLALHQHRHKTGMAWVDLSSGRFHLLELDEENHLIAELNRLQPAEILIQESSKLYDYCSEFTVKSRPGWEFSPDSALKQVREQFSVADLSAFGEQEHPTALIAAGALLAYLQTTQKQALPHLTSMILEHSQDYLQLDAATQKHLELIENVHGGSNHTLLSILDNTACTMGSRLLKRWLGRPLKQHSLIQARQQSIKEIINEQQDAALHHILKHCCDVERIVSRIALKSARPRDLVALRNTLLLLPDLKEALKNNQSPLINQLKEQISPIPILQELLVAAIIDNPPVLIRDGGVIAPGFDEELDELNTLSTHANEKLVHLEQAEKQRTGLSTLKFGFNNVQGYYIELSKTQAEKAPPEYLRKQTLKNAERYITPELKVFEEKVLSAQVKALAREKWLYDNLLVEIQHYINELTGLAQALAELDVLVTLAERAQSLNWNCPELVEESGITIHAGRHPVIEQLVQEQFISNSLMLNPEHNMVLITGPNMGGKSTYMRQTALIVLLAHTGSFVPADKAVLGPIDRIFTRIGSSDDLASGRSTFMVEMTETAHILRQATHESLVLIDEIGRGTSTYDGMALAYASCAYLATTLKAYTLFSTHYFELTRLPEELPCIRNVHLKASLDTGRIIFLYRVEEGSTDRSYGLEVAALAGIPAEVLSLANHYLSHIQEHKQHSITESPIINPARSPVLDKLASIDPDRLTAREALDLIYKLKEMEAVDATH</sequence>
<dbReference type="Gene3D" id="3.30.420.110">
    <property type="entry name" value="MutS, connector domain"/>
    <property type="match status" value="1"/>
</dbReference>
<evidence type="ECO:0000256" key="5">
    <source>
        <dbReference type="ARBA" id="ARBA00022840"/>
    </source>
</evidence>
<evidence type="ECO:0000256" key="2">
    <source>
        <dbReference type="ARBA" id="ARBA00021982"/>
    </source>
</evidence>
<dbReference type="FunFam" id="3.40.50.300:FF:000870">
    <property type="entry name" value="MutS protein homolog 4"/>
    <property type="match status" value="1"/>
</dbReference>
<dbReference type="InterPro" id="IPR000432">
    <property type="entry name" value="DNA_mismatch_repair_MutS_C"/>
</dbReference>
<evidence type="ECO:0000313" key="14">
    <source>
        <dbReference type="Proteomes" id="UP000054639"/>
    </source>
</evidence>
<evidence type="ECO:0000256" key="8">
    <source>
        <dbReference type="ARBA" id="ARBA00024647"/>
    </source>
</evidence>
<name>A0A378KRQ0_9GAMM</name>
<dbReference type="EMBL" id="UGOW01000001">
    <property type="protein sequence ID" value="STY17544.1"/>
    <property type="molecule type" value="Genomic_DNA"/>
</dbReference>
<evidence type="ECO:0000256" key="10">
    <source>
        <dbReference type="RuleBase" id="RU003756"/>
    </source>
</evidence>
<dbReference type="PANTHER" id="PTHR11361">
    <property type="entry name" value="DNA MISMATCH REPAIR PROTEIN MUTS FAMILY MEMBER"/>
    <property type="match status" value="1"/>
</dbReference>
<keyword evidence="7 9" id="KW-0234">DNA repair</keyword>
<keyword evidence="3 9" id="KW-0547">Nucleotide-binding</keyword>
<evidence type="ECO:0000313" key="15">
    <source>
        <dbReference type="Proteomes" id="UP000254230"/>
    </source>
</evidence>
<protein>
    <recommendedName>
        <fullName evidence="2 9">DNA mismatch repair protein MutS</fullName>
    </recommendedName>
</protein>
<dbReference type="InterPro" id="IPR036678">
    <property type="entry name" value="MutS_con_dom_sf"/>
</dbReference>
<dbReference type="InterPro" id="IPR007695">
    <property type="entry name" value="DNA_mismatch_repair_MutS-lik_N"/>
</dbReference>
<dbReference type="Pfam" id="PF01624">
    <property type="entry name" value="MutS_I"/>
    <property type="match status" value="1"/>
</dbReference>
<dbReference type="FunFam" id="3.40.1170.10:FF:000001">
    <property type="entry name" value="DNA mismatch repair protein MutS"/>
    <property type="match status" value="1"/>
</dbReference>
<dbReference type="Pfam" id="PF05192">
    <property type="entry name" value="MutS_III"/>
    <property type="match status" value="1"/>
</dbReference>
<dbReference type="InterPro" id="IPR027417">
    <property type="entry name" value="P-loop_NTPase"/>
</dbReference>
<dbReference type="PROSITE" id="PS00486">
    <property type="entry name" value="DNA_MISMATCH_REPAIR_2"/>
    <property type="match status" value="1"/>
</dbReference>
<feature type="domain" description="DNA mismatch repair proteins mutS family" evidence="11">
    <location>
        <begin position="684"/>
        <end position="700"/>
    </location>
</feature>
<dbReference type="GO" id="GO:0030983">
    <property type="term" value="F:mismatched DNA binding"/>
    <property type="evidence" value="ECO:0007669"/>
    <property type="project" value="InterPro"/>
</dbReference>
<dbReference type="HAMAP" id="MF_00096">
    <property type="entry name" value="MutS"/>
    <property type="match status" value="1"/>
</dbReference>
<feature type="binding site" evidence="9">
    <location>
        <begin position="610"/>
        <end position="617"/>
    </location>
    <ligand>
        <name>ATP</name>
        <dbReference type="ChEBI" id="CHEBI:30616"/>
    </ligand>
</feature>
<dbReference type="Proteomes" id="UP000054639">
    <property type="component" value="Unassembled WGS sequence"/>
</dbReference>
<dbReference type="Pfam" id="PF05188">
    <property type="entry name" value="MutS_II"/>
    <property type="match status" value="1"/>
</dbReference>
<keyword evidence="14" id="KW-1185">Reference proteome</keyword>
<dbReference type="PIRSF" id="PIRSF037677">
    <property type="entry name" value="DNA_mis_repair_Msh6"/>
    <property type="match status" value="1"/>
</dbReference>
<dbReference type="NCBIfam" id="TIGR01070">
    <property type="entry name" value="mutS1"/>
    <property type="match status" value="1"/>
</dbReference>
<dbReference type="SMART" id="SM00533">
    <property type="entry name" value="MUTSd"/>
    <property type="match status" value="1"/>
</dbReference>
<evidence type="ECO:0000256" key="7">
    <source>
        <dbReference type="ARBA" id="ARBA00023204"/>
    </source>
</evidence>
<comment type="function">
    <text evidence="8 9">This protein is involved in the repair of mismatches in DNA. It is possible that it carries out the mismatch recognition step. This protein has a weak ATPase activity.</text>
</comment>
<dbReference type="GO" id="GO:0003684">
    <property type="term" value="F:damaged DNA binding"/>
    <property type="evidence" value="ECO:0007669"/>
    <property type="project" value="UniProtKB-UniRule"/>
</dbReference>
<keyword evidence="4 9" id="KW-0227">DNA damage</keyword>
<dbReference type="FunFam" id="1.10.1420.10:FF:000002">
    <property type="entry name" value="DNA mismatch repair protein MutS"/>
    <property type="match status" value="1"/>
</dbReference>
<accession>A0A378KRQ0</accession>
<dbReference type="PANTHER" id="PTHR11361:SF34">
    <property type="entry name" value="DNA MISMATCH REPAIR PROTEIN MSH1, MITOCHONDRIAL"/>
    <property type="match status" value="1"/>
</dbReference>
<evidence type="ECO:0000313" key="13">
    <source>
        <dbReference type="EMBL" id="STY17544.1"/>
    </source>
</evidence>
<dbReference type="RefSeq" id="WP_058473598.1">
    <property type="nucleotide sequence ID" value="NZ_CAAAIL010000013.1"/>
</dbReference>
<dbReference type="InterPro" id="IPR017261">
    <property type="entry name" value="DNA_mismatch_repair_MutS/MSH"/>
</dbReference>
<dbReference type="Pfam" id="PF00488">
    <property type="entry name" value="MutS_V"/>
    <property type="match status" value="1"/>
</dbReference>
<keyword evidence="6 9" id="KW-0238">DNA-binding</keyword>
<evidence type="ECO:0000256" key="3">
    <source>
        <dbReference type="ARBA" id="ARBA00022741"/>
    </source>
</evidence>
<dbReference type="GO" id="GO:0005829">
    <property type="term" value="C:cytosol"/>
    <property type="evidence" value="ECO:0007669"/>
    <property type="project" value="TreeGrafter"/>
</dbReference>
<dbReference type="SUPFAM" id="SSF48334">
    <property type="entry name" value="DNA repair protein MutS, domain III"/>
    <property type="match status" value="1"/>
</dbReference>
<dbReference type="EMBL" id="LNYR01000012">
    <property type="protein sequence ID" value="KTD51212.1"/>
    <property type="molecule type" value="Genomic_DNA"/>
</dbReference>
<evidence type="ECO:0000256" key="4">
    <source>
        <dbReference type="ARBA" id="ARBA00022763"/>
    </source>
</evidence>
<evidence type="ECO:0000256" key="6">
    <source>
        <dbReference type="ARBA" id="ARBA00023125"/>
    </source>
</evidence>
<dbReference type="InterPro" id="IPR016151">
    <property type="entry name" value="DNA_mismatch_repair_MutS_N"/>
</dbReference>
<dbReference type="STRING" id="45072.Lqua_1439"/>
<dbReference type="SUPFAM" id="SSF52540">
    <property type="entry name" value="P-loop containing nucleoside triphosphate hydrolases"/>
    <property type="match status" value="1"/>
</dbReference>
<evidence type="ECO:0000256" key="9">
    <source>
        <dbReference type="HAMAP-Rule" id="MF_00096"/>
    </source>
</evidence>
<dbReference type="GO" id="GO:0006298">
    <property type="term" value="P:mismatch repair"/>
    <property type="evidence" value="ECO:0007669"/>
    <property type="project" value="UniProtKB-UniRule"/>
</dbReference>
<organism evidence="13 15">
    <name type="scientific">Legionella quateirensis</name>
    <dbReference type="NCBI Taxonomy" id="45072"/>
    <lineage>
        <taxon>Bacteria</taxon>
        <taxon>Pseudomonadati</taxon>
        <taxon>Pseudomonadota</taxon>
        <taxon>Gammaproteobacteria</taxon>
        <taxon>Legionellales</taxon>
        <taxon>Legionellaceae</taxon>
        <taxon>Legionella</taxon>
    </lineage>
</organism>
<dbReference type="NCBIfam" id="NF003810">
    <property type="entry name" value="PRK05399.1"/>
    <property type="match status" value="1"/>
</dbReference>
<dbReference type="SMART" id="SM00534">
    <property type="entry name" value="MUTSac"/>
    <property type="match status" value="1"/>
</dbReference>
<reference evidence="12 14" key="1">
    <citation type="submission" date="2015-11" db="EMBL/GenBank/DDBJ databases">
        <title>Genomic analysis of 38 Legionella species identifies large and diverse effector repertoires.</title>
        <authorList>
            <person name="Burstein D."/>
            <person name="Amaro F."/>
            <person name="Zusman T."/>
            <person name="Lifshitz Z."/>
            <person name="Cohen O."/>
            <person name="Gilbert J.A."/>
            <person name="Pupko T."/>
            <person name="Shuman H.A."/>
            <person name="Segal G."/>
        </authorList>
    </citation>
    <scope>NUCLEOTIDE SEQUENCE [LARGE SCALE GENOMIC DNA]</scope>
    <source>
        <strain evidence="12 14">ATCC 49507</strain>
    </source>
</reference>
<comment type="similarity">
    <text evidence="1 9 10">Belongs to the DNA mismatch repair MutS family.</text>
</comment>
<dbReference type="InterPro" id="IPR005748">
    <property type="entry name" value="DNA_mismatch_repair_MutS"/>
</dbReference>
<gene>
    <name evidence="9 13" type="primary">mutS</name>
    <name evidence="12" type="ORF">Lqua_1439</name>
    <name evidence="13" type="ORF">NCTC12376_01352</name>
</gene>
<evidence type="ECO:0000313" key="12">
    <source>
        <dbReference type="EMBL" id="KTD51212.1"/>
    </source>
</evidence>
<dbReference type="Pfam" id="PF05190">
    <property type="entry name" value="MutS_IV"/>
    <property type="match status" value="1"/>
</dbReference>
<dbReference type="CDD" id="cd03284">
    <property type="entry name" value="ABC_MutS1"/>
    <property type="match status" value="1"/>
</dbReference>
<dbReference type="GO" id="GO:0140664">
    <property type="term" value="F:ATP-dependent DNA damage sensor activity"/>
    <property type="evidence" value="ECO:0007669"/>
    <property type="project" value="InterPro"/>
</dbReference>
<dbReference type="AlphaFoldDB" id="A0A378KRQ0"/>
<dbReference type="InterPro" id="IPR045076">
    <property type="entry name" value="MutS"/>
</dbReference>
<dbReference type="Proteomes" id="UP000254230">
    <property type="component" value="Unassembled WGS sequence"/>
</dbReference>
<dbReference type="Gene3D" id="3.40.1170.10">
    <property type="entry name" value="DNA repair protein MutS, domain I"/>
    <property type="match status" value="1"/>
</dbReference>
<dbReference type="SUPFAM" id="SSF53150">
    <property type="entry name" value="DNA repair protein MutS, domain II"/>
    <property type="match status" value="1"/>
</dbReference>
<dbReference type="InterPro" id="IPR007861">
    <property type="entry name" value="DNA_mismatch_repair_MutS_clamp"/>
</dbReference>
<dbReference type="InterPro" id="IPR036187">
    <property type="entry name" value="DNA_mismatch_repair_MutS_sf"/>
</dbReference>
<dbReference type="InterPro" id="IPR007860">
    <property type="entry name" value="DNA_mmatch_repair_MutS_con_dom"/>
</dbReference>
<dbReference type="Gene3D" id="6.10.140.430">
    <property type="match status" value="1"/>
</dbReference>
<dbReference type="SUPFAM" id="SSF55271">
    <property type="entry name" value="DNA repair protein MutS, domain I"/>
    <property type="match status" value="1"/>
</dbReference>
<dbReference type="GO" id="GO:0005524">
    <property type="term" value="F:ATP binding"/>
    <property type="evidence" value="ECO:0007669"/>
    <property type="project" value="UniProtKB-UniRule"/>
</dbReference>
<evidence type="ECO:0000259" key="11">
    <source>
        <dbReference type="PROSITE" id="PS00486"/>
    </source>
</evidence>
<dbReference type="Gene3D" id="3.40.50.300">
    <property type="entry name" value="P-loop containing nucleotide triphosphate hydrolases"/>
    <property type="match status" value="1"/>
</dbReference>
<proteinExistence type="inferred from homology"/>
<dbReference type="OrthoDB" id="9802448at2"/>
<keyword evidence="5 9" id="KW-0067">ATP-binding</keyword>